<dbReference type="RefSeq" id="WP_089108733.1">
    <property type="nucleotide sequence ID" value="NZ_BCMF01000004.1"/>
</dbReference>
<dbReference type="Proteomes" id="UP000198374">
    <property type="component" value="Unassembled WGS sequence"/>
</dbReference>
<evidence type="ECO:0000313" key="1">
    <source>
        <dbReference type="EMBL" id="GAW98918.1"/>
    </source>
</evidence>
<evidence type="ECO:0000313" key="2">
    <source>
        <dbReference type="Proteomes" id="UP000198374"/>
    </source>
</evidence>
<name>A0A1Z5IBC3_9LACO</name>
<dbReference type="OrthoDB" id="8910160at2"/>
<protein>
    <recommendedName>
        <fullName evidence="3">Sce7725 family protein</fullName>
    </recommendedName>
</protein>
<keyword evidence="2" id="KW-1185">Reference proteome</keyword>
<dbReference type="AlphaFoldDB" id="A0A1Z5IBC3"/>
<accession>A0A1Z5IBC3</accession>
<sequence length="296" mass="34407">MMYYPYFRGRQFDLRALTEFAQQADTANIMPIIEPVRDVPALPKTIAAFSAHHQPLAVIQNPQVDHYSYQAAKRHPIDALLDKPVIQRAYILTPLLPPQLLPDSLLIVQHYADLKLFVDHDWLPESVTLLVPPEARIRRLLAGRRFGHLFDHYAVPEHSFEFTQMPDSFWSNDIEFARQYHEVGFSDYLTQGATYFDHGHPSRTVALHLIYLAGHQVRIRHFVSDQHADFKHQREKYFEALDKAVTWINQQPLINQTPATDQLLTLAKEHHFPGMGVLKTLTIEHHLTIMKRYLNL</sequence>
<dbReference type="EMBL" id="BCMF01000004">
    <property type="protein sequence ID" value="GAW98918.1"/>
    <property type="molecule type" value="Genomic_DNA"/>
</dbReference>
<evidence type="ECO:0008006" key="3">
    <source>
        <dbReference type="Google" id="ProtNLM"/>
    </source>
</evidence>
<dbReference type="InterPro" id="IPR047727">
    <property type="entry name" value="Sce7725-like"/>
</dbReference>
<dbReference type="NCBIfam" id="NF033831">
    <property type="entry name" value="sce7725_fam"/>
    <property type="match status" value="1"/>
</dbReference>
<comment type="caution">
    <text evidence="1">The sequence shown here is derived from an EMBL/GenBank/DDBJ whole genome shotgun (WGS) entry which is preliminary data.</text>
</comment>
<gene>
    <name evidence="1" type="ORF">IWT30_00878</name>
</gene>
<proteinExistence type="predicted"/>
<organism evidence="1 2">
    <name type="scientific">Secundilactobacillus mixtipabuli</name>
    <dbReference type="NCBI Taxonomy" id="1435342"/>
    <lineage>
        <taxon>Bacteria</taxon>
        <taxon>Bacillati</taxon>
        <taxon>Bacillota</taxon>
        <taxon>Bacilli</taxon>
        <taxon>Lactobacillales</taxon>
        <taxon>Lactobacillaceae</taxon>
        <taxon>Secundilactobacillus</taxon>
    </lineage>
</organism>
<reference evidence="1 2" key="1">
    <citation type="submission" date="2015-11" db="EMBL/GenBank/DDBJ databases">
        <title>Draft genome sequences of new species of the genus Lactobacillus isolated from orchardgrass silage.</title>
        <authorList>
            <person name="Tohno M."/>
            <person name="Tanizawa Y."/>
            <person name="Arita M."/>
        </authorList>
    </citation>
    <scope>NUCLEOTIDE SEQUENCE [LARGE SCALE GENOMIC DNA]</scope>
    <source>
        <strain evidence="1 2">IWT30</strain>
    </source>
</reference>